<dbReference type="GO" id="GO:0042073">
    <property type="term" value="P:intraciliary transport"/>
    <property type="evidence" value="ECO:0007669"/>
    <property type="project" value="InterPro"/>
</dbReference>
<evidence type="ECO:0000256" key="1">
    <source>
        <dbReference type="ARBA" id="ARBA00004120"/>
    </source>
</evidence>
<gene>
    <name evidence="8" type="ORF">NP493_1381g00021</name>
</gene>
<organism evidence="8 9">
    <name type="scientific">Ridgeia piscesae</name>
    <name type="common">Tubeworm</name>
    <dbReference type="NCBI Taxonomy" id="27915"/>
    <lineage>
        <taxon>Eukaryota</taxon>
        <taxon>Metazoa</taxon>
        <taxon>Spiralia</taxon>
        <taxon>Lophotrochozoa</taxon>
        <taxon>Annelida</taxon>
        <taxon>Polychaeta</taxon>
        <taxon>Sedentaria</taxon>
        <taxon>Canalipalpata</taxon>
        <taxon>Sabellida</taxon>
        <taxon>Siboglinidae</taxon>
        <taxon>Ridgeia</taxon>
    </lineage>
</organism>
<reference evidence="8" key="1">
    <citation type="journal article" date="2023" name="Mol. Biol. Evol.">
        <title>Third-Generation Sequencing Reveals the Adaptive Role of the Epigenome in Three Deep-Sea Polychaetes.</title>
        <authorList>
            <person name="Perez M."/>
            <person name="Aroh O."/>
            <person name="Sun Y."/>
            <person name="Lan Y."/>
            <person name="Juniper S.K."/>
            <person name="Young C.R."/>
            <person name="Angers B."/>
            <person name="Qian P.Y."/>
        </authorList>
    </citation>
    <scope>NUCLEOTIDE SEQUENCE</scope>
    <source>
        <strain evidence="8">R07B-5</strain>
    </source>
</reference>
<keyword evidence="9" id="KW-1185">Reference proteome</keyword>
<keyword evidence="4" id="KW-0963">Cytoplasm</keyword>
<dbReference type="AlphaFoldDB" id="A0AAD9K534"/>
<accession>A0AAD9K534</accession>
<comment type="caution">
    <text evidence="8">The sequence shown here is derived from an EMBL/GenBank/DDBJ whole genome shotgun (WGS) entry which is preliminary data.</text>
</comment>
<keyword evidence="5" id="KW-0969">Cilium</keyword>
<keyword evidence="6" id="KW-0206">Cytoskeleton</keyword>
<dbReference type="PANTHER" id="PTHR13376">
    <property type="entry name" value="INTRAFLAGELLAR TRANSPORT PROTEIN 46 HOMOLOG"/>
    <property type="match status" value="1"/>
</dbReference>
<evidence type="ECO:0000256" key="7">
    <source>
        <dbReference type="ARBA" id="ARBA00023273"/>
    </source>
</evidence>
<dbReference type="GO" id="GO:0060271">
    <property type="term" value="P:cilium assembly"/>
    <property type="evidence" value="ECO:0007669"/>
    <property type="project" value="TreeGrafter"/>
</dbReference>
<evidence type="ECO:0000256" key="6">
    <source>
        <dbReference type="ARBA" id="ARBA00023212"/>
    </source>
</evidence>
<evidence type="ECO:0000256" key="5">
    <source>
        <dbReference type="ARBA" id="ARBA00023069"/>
    </source>
</evidence>
<evidence type="ECO:0000313" key="9">
    <source>
        <dbReference type="Proteomes" id="UP001209878"/>
    </source>
</evidence>
<dbReference type="GO" id="GO:0030992">
    <property type="term" value="C:intraciliary transport particle B"/>
    <property type="evidence" value="ECO:0007669"/>
    <property type="project" value="TreeGrafter"/>
</dbReference>
<dbReference type="InterPro" id="IPR022088">
    <property type="entry name" value="Intraflagellar_transp_cmplxB"/>
</dbReference>
<evidence type="ECO:0000313" key="8">
    <source>
        <dbReference type="EMBL" id="KAK2165108.1"/>
    </source>
</evidence>
<name>A0AAD9K534_RIDPI</name>
<dbReference type="PANTHER" id="PTHR13376:SF0">
    <property type="entry name" value="INTRAFLAGELLAR TRANSPORT PROTEIN 46 HOMOLOG"/>
    <property type="match status" value="1"/>
</dbReference>
<comment type="subcellular location">
    <subcellularLocation>
        <location evidence="1">Cytoplasm</location>
        <location evidence="1">Cytoskeleton</location>
        <location evidence="1">Cilium basal body</location>
    </subcellularLocation>
</comment>
<protein>
    <recommendedName>
        <fullName evidence="3">Intraflagellar transport protein 46 homolog</fullName>
    </recommendedName>
</protein>
<evidence type="ECO:0000256" key="2">
    <source>
        <dbReference type="ARBA" id="ARBA00007700"/>
    </source>
</evidence>
<keyword evidence="7" id="KW-0966">Cell projection</keyword>
<sequence length="174" mass="19605">MLGLTLLDEPCAKQSDPTVLDLQLRALSKQTNLKQVSVRSIPGAERNPKSIENWIESISELHRTKPPPNVHYTKNMPDVDALMEEWPPEFEELLKEVSLPAADLDCSLTDYVDIICALLDIPIYKSKVQSLHLLFTVYSEFKNSQHFRSLAEGHKLDNALKGGRSANDPDQLIL</sequence>
<comment type="similarity">
    <text evidence="2">Belongs to the IFT46 family.</text>
</comment>
<dbReference type="GO" id="GO:0031514">
    <property type="term" value="C:motile cilium"/>
    <property type="evidence" value="ECO:0007669"/>
    <property type="project" value="TreeGrafter"/>
</dbReference>
<evidence type="ECO:0000256" key="4">
    <source>
        <dbReference type="ARBA" id="ARBA00022490"/>
    </source>
</evidence>
<proteinExistence type="inferred from homology"/>
<dbReference type="Proteomes" id="UP001209878">
    <property type="component" value="Unassembled WGS sequence"/>
</dbReference>
<dbReference type="GO" id="GO:0005815">
    <property type="term" value="C:microtubule organizing center"/>
    <property type="evidence" value="ECO:0007669"/>
    <property type="project" value="TreeGrafter"/>
</dbReference>
<evidence type="ECO:0000256" key="3">
    <source>
        <dbReference type="ARBA" id="ARBA00017206"/>
    </source>
</evidence>
<dbReference type="EMBL" id="JAODUO010001380">
    <property type="protein sequence ID" value="KAK2165108.1"/>
    <property type="molecule type" value="Genomic_DNA"/>
</dbReference>
<dbReference type="Pfam" id="PF12317">
    <property type="entry name" value="IFT46_B_C"/>
    <property type="match status" value="1"/>
</dbReference>